<accession>A0ABR3EMF9</accession>
<sequence length="172" mass="18728">LIPVSEFLADVGPLGRLYIYELESESRGSIWADPQRGVLCHGPQGPEDKLHEPLCYSGEFRGAPPTVELLREDICTRFLVGLESKDVDDGVAFGLASTFSDHAAIWVVDKEDPADCFWEPTVDHFKVTRLMVVSTLTGTPVAVGPAALDWDDAGRLDKSGLDEKVLLANGMT</sequence>
<proteinExistence type="predicted"/>
<evidence type="ECO:0000313" key="2">
    <source>
        <dbReference type="Proteomes" id="UP001465976"/>
    </source>
</evidence>
<name>A0ABR3EMF9_9AGAR</name>
<protein>
    <submittedName>
        <fullName evidence="1">Uncharacterized protein</fullName>
    </submittedName>
</protein>
<gene>
    <name evidence="1" type="ORF">V5O48_017997</name>
</gene>
<dbReference type="EMBL" id="JBAHYK010003019">
    <property type="protein sequence ID" value="KAL0564059.1"/>
    <property type="molecule type" value="Genomic_DNA"/>
</dbReference>
<dbReference type="Proteomes" id="UP001465976">
    <property type="component" value="Unassembled WGS sequence"/>
</dbReference>
<comment type="caution">
    <text evidence="1">The sequence shown here is derived from an EMBL/GenBank/DDBJ whole genome shotgun (WGS) entry which is preliminary data.</text>
</comment>
<feature type="non-terminal residue" evidence="1">
    <location>
        <position position="172"/>
    </location>
</feature>
<feature type="non-terminal residue" evidence="1">
    <location>
        <position position="1"/>
    </location>
</feature>
<reference evidence="1 2" key="1">
    <citation type="submission" date="2024-02" db="EMBL/GenBank/DDBJ databases">
        <title>A draft genome for the cacao thread blight pathogen Marasmius crinis-equi.</title>
        <authorList>
            <person name="Cohen S.P."/>
            <person name="Baruah I.K."/>
            <person name="Amoako-Attah I."/>
            <person name="Bukari Y."/>
            <person name="Meinhardt L.W."/>
            <person name="Bailey B.A."/>
        </authorList>
    </citation>
    <scope>NUCLEOTIDE SEQUENCE [LARGE SCALE GENOMIC DNA]</scope>
    <source>
        <strain evidence="1 2">GH-76</strain>
    </source>
</reference>
<evidence type="ECO:0000313" key="1">
    <source>
        <dbReference type="EMBL" id="KAL0564059.1"/>
    </source>
</evidence>
<keyword evidence="2" id="KW-1185">Reference proteome</keyword>
<organism evidence="1 2">
    <name type="scientific">Marasmius crinis-equi</name>
    <dbReference type="NCBI Taxonomy" id="585013"/>
    <lineage>
        <taxon>Eukaryota</taxon>
        <taxon>Fungi</taxon>
        <taxon>Dikarya</taxon>
        <taxon>Basidiomycota</taxon>
        <taxon>Agaricomycotina</taxon>
        <taxon>Agaricomycetes</taxon>
        <taxon>Agaricomycetidae</taxon>
        <taxon>Agaricales</taxon>
        <taxon>Marasmiineae</taxon>
        <taxon>Marasmiaceae</taxon>
        <taxon>Marasmius</taxon>
    </lineage>
</organism>
<dbReference type="PROSITE" id="PS50890">
    <property type="entry name" value="PUA"/>
    <property type="match status" value="1"/>
</dbReference>